<protein>
    <recommendedName>
        <fullName evidence="3">Transposase</fullName>
    </recommendedName>
</protein>
<keyword evidence="2" id="KW-1185">Reference proteome</keyword>
<evidence type="ECO:0000313" key="2">
    <source>
        <dbReference type="Proteomes" id="UP000475155"/>
    </source>
</evidence>
<evidence type="ECO:0008006" key="3">
    <source>
        <dbReference type="Google" id="ProtNLM"/>
    </source>
</evidence>
<dbReference type="Proteomes" id="UP000475155">
    <property type="component" value="Unassembled WGS sequence"/>
</dbReference>
<reference evidence="1 2" key="1">
    <citation type="submission" date="2019-10" db="EMBL/GenBank/DDBJ databases">
        <title>Bifidobacterium from non-human primates.</title>
        <authorList>
            <person name="Modesto M."/>
        </authorList>
    </citation>
    <scope>NUCLEOTIDE SEQUENCE [LARGE SCALE GENOMIC DNA]</scope>
    <source>
        <strain evidence="1 2">SMA1</strain>
    </source>
</reference>
<sequence>MFLDEEIDYLNSLSAVRHATRTRITYEDAFKIECLRRDRNGESPTRVFREAGLGSELLGSKRIERCMSRWRSDPNLQTALERYDDGAGVPSTGGTDPRDALIRRQAARIAALEIEVRRLRALMPQPAKRP</sequence>
<organism evidence="1 2">
    <name type="scientific">Bifidobacterium saimiriisciurei</name>
    <dbReference type="NCBI Taxonomy" id="2661627"/>
    <lineage>
        <taxon>Bacteria</taxon>
        <taxon>Bacillati</taxon>
        <taxon>Actinomycetota</taxon>
        <taxon>Actinomycetes</taxon>
        <taxon>Bifidobacteriales</taxon>
        <taxon>Bifidobacteriaceae</taxon>
        <taxon>Bifidobacterium</taxon>
    </lineage>
</organism>
<comment type="caution">
    <text evidence="1">The sequence shown here is derived from an EMBL/GenBank/DDBJ whole genome shotgun (WGS) entry which is preliminary data.</text>
</comment>
<name>A0ABX0CCQ9_9BIFI</name>
<proteinExistence type="predicted"/>
<gene>
    <name evidence="1" type="ORF">GFD18_05970</name>
</gene>
<dbReference type="EMBL" id="WHZU01000008">
    <property type="protein sequence ID" value="NEH11635.1"/>
    <property type="molecule type" value="Genomic_DNA"/>
</dbReference>
<accession>A0ABX0CCQ9</accession>
<evidence type="ECO:0000313" key="1">
    <source>
        <dbReference type="EMBL" id="NEH11635.1"/>
    </source>
</evidence>